<dbReference type="KEGG" id="pej:FYC62_08575"/>
<dbReference type="InterPro" id="IPR019861">
    <property type="entry name" value="PorP/SprF_Bacteroidetes"/>
</dbReference>
<evidence type="ECO:0000313" key="1">
    <source>
        <dbReference type="EMBL" id="QEK51707.1"/>
    </source>
</evidence>
<dbReference type="Proteomes" id="UP000323653">
    <property type="component" value="Chromosome"/>
</dbReference>
<keyword evidence="2" id="KW-1185">Reference proteome</keyword>
<accession>A0A5C0VHZ0</accession>
<proteinExistence type="predicted"/>
<dbReference type="RefSeq" id="WP_149074654.1">
    <property type="nucleotide sequence ID" value="NZ_CP043329.1"/>
</dbReference>
<dbReference type="EMBL" id="CP043329">
    <property type="protein sequence ID" value="QEK51707.1"/>
    <property type="molecule type" value="Genomic_DNA"/>
</dbReference>
<protein>
    <submittedName>
        <fullName evidence="1">Type IX secretion system membrane protein PorP/SprF</fullName>
    </submittedName>
</protein>
<gene>
    <name evidence="1" type="ORF">FYC62_08575</name>
</gene>
<evidence type="ECO:0000313" key="2">
    <source>
        <dbReference type="Proteomes" id="UP000323653"/>
    </source>
</evidence>
<name>A0A5C0VHZ0_9SPHI</name>
<dbReference type="AlphaFoldDB" id="A0A5C0VHZ0"/>
<reference evidence="1 2" key="1">
    <citation type="submission" date="2019-08" db="EMBL/GenBank/DDBJ databases">
        <title>Pedobacter sp. nov., isolated from Han river, South Korea.</title>
        <authorList>
            <person name="Lee D.-H."/>
            <person name="Kim Y.-S."/>
            <person name="Hwang E.-M."/>
            <person name="Le Tran T.C."/>
            <person name="Cha C.-J."/>
        </authorList>
    </citation>
    <scope>NUCLEOTIDE SEQUENCE [LARGE SCALE GENOMIC DNA]</scope>
    <source>
        <strain evidence="1 2">CJ43</strain>
    </source>
</reference>
<dbReference type="NCBIfam" id="TIGR03519">
    <property type="entry name" value="T9SS_PorP_fam"/>
    <property type="match status" value="1"/>
</dbReference>
<organism evidence="1 2">
    <name type="scientific">Pedobacter aquae</name>
    <dbReference type="NCBI Taxonomy" id="2605747"/>
    <lineage>
        <taxon>Bacteria</taxon>
        <taxon>Pseudomonadati</taxon>
        <taxon>Bacteroidota</taxon>
        <taxon>Sphingobacteriia</taxon>
        <taxon>Sphingobacteriales</taxon>
        <taxon>Sphingobacteriaceae</taxon>
        <taxon>Pedobacter</taxon>
    </lineage>
</organism>
<dbReference type="Pfam" id="PF11751">
    <property type="entry name" value="PorP_SprF"/>
    <property type="match status" value="1"/>
</dbReference>
<sequence>MKIVKLLILLMVLNVVVIAQQRPHYTQYLQNMQVINPAVTGMFRALEIRGGVRNQWLGLESSPKTSYLTISTPINFDRDMLIAGSADYGVDEIGTRSDKNSYLSSENHHGLGATILNDQTGSFGRASINLTYAYHLALGDIANLSVGVGGGVGRISLHANELNFEDPFEPALAEGSTVKWIPDVNVGVYLYAHQFFLGASMQQVMKQKLVFNSNYEDGLEVSHYFINGGYRFWVTEDLSFTPSVMFKYIKPLPVGIDFNLRMSYRNNFWLGGSYRKKDSFSAIMGFTISKTLDAGYAYDITRSSLNAVSNGTHEIVIGLKL</sequence>